<dbReference type="RefSeq" id="WP_213298132.1">
    <property type="nucleotide sequence ID" value="NZ_JAGYVZ010000006.1"/>
</dbReference>
<evidence type="ECO:0000313" key="2">
    <source>
        <dbReference type="Proteomes" id="UP000722625"/>
    </source>
</evidence>
<evidence type="ECO:0008006" key="3">
    <source>
        <dbReference type="Google" id="ProtNLM"/>
    </source>
</evidence>
<dbReference type="EMBL" id="JAGYVZ010000006">
    <property type="protein sequence ID" value="MBS7231166.1"/>
    <property type="molecule type" value="Genomic_DNA"/>
</dbReference>
<proteinExistence type="predicted"/>
<keyword evidence="2" id="KW-1185">Reference proteome</keyword>
<reference evidence="1 2" key="1">
    <citation type="journal article" date="2018" name="Int. J. Syst. Evol. Microbiol.">
        <title>Flavobacterium chryseum sp. nov. and Flavobacterium psychroterrae sp. nov., novel environmental bacteria isolated from Antarctica.</title>
        <authorList>
            <person name="Kralova S."/>
            <person name="Svec P."/>
            <person name="Busse H.J."/>
            <person name="Stankova E."/>
            <person name="Vaczi P."/>
            <person name="Sedlacek I."/>
        </authorList>
    </citation>
    <scope>NUCLEOTIDE SEQUENCE [LARGE SCALE GENOMIC DNA]</scope>
    <source>
        <strain evidence="1 2">CCM 8827</strain>
    </source>
</reference>
<accession>A0ABS5PAL9</accession>
<evidence type="ECO:0000313" key="1">
    <source>
        <dbReference type="EMBL" id="MBS7231166.1"/>
    </source>
</evidence>
<sequence>MKRFLSVMLLILLFTHCKENTNVKPKIVFNKIAKLNESTQEDYAIDSLDKIAIGKKIEDKNKIIQLKGTFKIALGREVMRPYMHDIFVSRNDTLLQFYNYKKFIINRMEFKSYFVKINYEDGNYESILLVNESLDTEYNSMIVYEEARSEENHSRNAQIVGDIVQIIFKSPTSSKNLDFQVKAGLFLDYFDSASVDKKWGDKKILMENVFFEYELKGNTINHLKNGDWVEVKYSFDYDQVIIENGNYINGLRDGEWYFSPEGPVDMIKKFDNGRFISQSYP</sequence>
<protein>
    <recommendedName>
        <fullName evidence="3">Lipoprotein</fullName>
    </recommendedName>
</protein>
<dbReference type="Proteomes" id="UP000722625">
    <property type="component" value="Unassembled WGS sequence"/>
</dbReference>
<comment type="caution">
    <text evidence="1">The sequence shown here is derived from an EMBL/GenBank/DDBJ whole genome shotgun (WGS) entry which is preliminary data.</text>
</comment>
<name>A0ABS5PAL9_9FLAO</name>
<gene>
    <name evidence="1" type="ORF">KHA90_09020</name>
</gene>
<organism evidence="1 2">
    <name type="scientific">Flavobacterium psychroterrae</name>
    <dbReference type="NCBI Taxonomy" id="2133767"/>
    <lineage>
        <taxon>Bacteria</taxon>
        <taxon>Pseudomonadati</taxon>
        <taxon>Bacteroidota</taxon>
        <taxon>Flavobacteriia</taxon>
        <taxon>Flavobacteriales</taxon>
        <taxon>Flavobacteriaceae</taxon>
        <taxon>Flavobacterium</taxon>
    </lineage>
</organism>